<dbReference type="Pfam" id="PF12796">
    <property type="entry name" value="Ank_2"/>
    <property type="match status" value="1"/>
</dbReference>
<dbReference type="PROSITE" id="PS50297">
    <property type="entry name" value="ANK_REP_REGION"/>
    <property type="match status" value="1"/>
</dbReference>
<proteinExistence type="predicted"/>
<dbReference type="EMBL" id="JAWQEG010008238">
    <property type="protein sequence ID" value="KAK3850696.1"/>
    <property type="molecule type" value="Genomic_DNA"/>
</dbReference>
<evidence type="ECO:0000256" key="1">
    <source>
        <dbReference type="PROSITE-ProRule" id="PRU00023"/>
    </source>
</evidence>
<comment type="caution">
    <text evidence="2">The sequence shown here is derived from an EMBL/GenBank/DDBJ whole genome shotgun (WGS) entry which is preliminary data.</text>
</comment>
<evidence type="ECO:0000313" key="2">
    <source>
        <dbReference type="EMBL" id="KAK3850696.1"/>
    </source>
</evidence>
<dbReference type="SUPFAM" id="SSF48403">
    <property type="entry name" value="Ankyrin repeat"/>
    <property type="match status" value="1"/>
</dbReference>
<feature type="repeat" description="ANK" evidence="1">
    <location>
        <begin position="105"/>
        <end position="133"/>
    </location>
</feature>
<name>A0AAE1BHD6_PETCI</name>
<organism evidence="2 3">
    <name type="scientific">Petrolisthes cinctipes</name>
    <name type="common">Flat porcelain crab</name>
    <dbReference type="NCBI Taxonomy" id="88211"/>
    <lineage>
        <taxon>Eukaryota</taxon>
        <taxon>Metazoa</taxon>
        <taxon>Ecdysozoa</taxon>
        <taxon>Arthropoda</taxon>
        <taxon>Crustacea</taxon>
        <taxon>Multicrustacea</taxon>
        <taxon>Malacostraca</taxon>
        <taxon>Eumalacostraca</taxon>
        <taxon>Eucarida</taxon>
        <taxon>Decapoda</taxon>
        <taxon>Pleocyemata</taxon>
        <taxon>Anomura</taxon>
        <taxon>Galatheoidea</taxon>
        <taxon>Porcellanidae</taxon>
        <taxon>Petrolisthes</taxon>
    </lineage>
</organism>
<accession>A0AAE1BHD6</accession>
<dbReference type="InterPro" id="IPR002110">
    <property type="entry name" value="Ankyrin_rpt"/>
</dbReference>
<gene>
    <name evidence="2" type="ORF">Pcinc_042613</name>
</gene>
<keyword evidence="3" id="KW-1185">Reference proteome</keyword>
<dbReference type="AlphaFoldDB" id="A0AAE1BHD6"/>
<sequence length="181" mass="20202">MGGMLSSFFQSGSALLSSANHRTVSESTKKNIRVIFDALRANPRVTVQRLEALLSTIPKNENLLYVHNEEGYNLLQKVVGINNVELVRWCLSRSVDPNRGVCSLPLHIACLRGYEECVELLLKHGARVDVEARMCWPGPHNQNCEQRGKYCGPLPEVSMADRSSDKLQNAIYYAIDGDQVS</sequence>
<dbReference type="PROSITE" id="PS50088">
    <property type="entry name" value="ANK_REPEAT"/>
    <property type="match status" value="1"/>
</dbReference>
<reference evidence="2" key="1">
    <citation type="submission" date="2023-10" db="EMBL/GenBank/DDBJ databases">
        <title>Genome assemblies of two species of porcelain crab, Petrolisthes cinctipes and Petrolisthes manimaculis (Anomura: Porcellanidae).</title>
        <authorList>
            <person name="Angst P."/>
        </authorList>
    </citation>
    <scope>NUCLEOTIDE SEQUENCE</scope>
    <source>
        <strain evidence="2">PB745_01</strain>
        <tissue evidence="2">Gill</tissue>
    </source>
</reference>
<protein>
    <submittedName>
        <fullName evidence="2">Uncharacterized protein</fullName>
    </submittedName>
</protein>
<dbReference type="Proteomes" id="UP001286313">
    <property type="component" value="Unassembled WGS sequence"/>
</dbReference>
<keyword evidence="1" id="KW-0040">ANK repeat</keyword>
<evidence type="ECO:0000313" key="3">
    <source>
        <dbReference type="Proteomes" id="UP001286313"/>
    </source>
</evidence>
<dbReference type="InterPro" id="IPR036770">
    <property type="entry name" value="Ankyrin_rpt-contain_sf"/>
</dbReference>
<dbReference type="Gene3D" id="1.25.40.20">
    <property type="entry name" value="Ankyrin repeat-containing domain"/>
    <property type="match status" value="1"/>
</dbReference>
<dbReference type="SMART" id="SM00248">
    <property type="entry name" value="ANK"/>
    <property type="match status" value="2"/>
</dbReference>